<evidence type="ECO:0008006" key="3">
    <source>
        <dbReference type="Google" id="ProtNLM"/>
    </source>
</evidence>
<protein>
    <recommendedName>
        <fullName evidence="3">DUF2946 domain-containing protein</fullName>
    </recommendedName>
</protein>
<proteinExistence type="predicted"/>
<name>A0A4Y5Z4V5_9GAMM</name>
<evidence type="ECO:0000313" key="2">
    <source>
        <dbReference type="Proteomes" id="UP000316093"/>
    </source>
</evidence>
<keyword evidence="2" id="KW-1185">Reference proteome</keyword>
<dbReference type="KEGG" id="lpy:FIV34_09680"/>
<dbReference type="Proteomes" id="UP000316093">
    <property type="component" value="Chromosome"/>
</dbReference>
<accession>A0A4Y5Z4V5</accession>
<dbReference type="EMBL" id="CP041046">
    <property type="protein sequence ID" value="QDE39453.1"/>
    <property type="molecule type" value="Genomic_DNA"/>
</dbReference>
<evidence type="ECO:0000313" key="1">
    <source>
        <dbReference type="EMBL" id="QDE39453.1"/>
    </source>
</evidence>
<sequence>MTHPTPNLQRLRRHKGGWMLLFAALMIKIAASTVCVFDGARVASTPTVPGDAVTVSVLAADAVAADNDLCLLGEGSGCHCACAHGAALPMTSPLVAAVVVPEAPVRHVPSAPTALYPPSLLRPPIA</sequence>
<dbReference type="OrthoDB" id="5958688at2"/>
<reference evidence="1 2" key="1">
    <citation type="submission" date="2019-06" db="EMBL/GenBank/DDBJ databases">
        <title>A complete genome sequence for Luteibacter pinisoli MAH-14.</title>
        <authorList>
            <person name="Baltrus D.A."/>
        </authorList>
    </citation>
    <scope>NUCLEOTIDE SEQUENCE [LARGE SCALE GENOMIC DNA]</scope>
    <source>
        <strain evidence="1 2">MAH-14</strain>
    </source>
</reference>
<organism evidence="1 2">
    <name type="scientific">Luteibacter pinisoli</name>
    <dbReference type="NCBI Taxonomy" id="2589080"/>
    <lineage>
        <taxon>Bacteria</taxon>
        <taxon>Pseudomonadati</taxon>
        <taxon>Pseudomonadota</taxon>
        <taxon>Gammaproteobacteria</taxon>
        <taxon>Lysobacterales</taxon>
        <taxon>Rhodanobacteraceae</taxon>
        <taxon>Luteibacter</taxon>
    </lineage>
</organism>
<dbReference type="RefSeq" id="WP_139982054.1">
    <property type="nucleotide sequence ID" value="NZ_CP041046.1"/>
</dbReference>
<dbReference type="AlphaFoldDB" id="A0A4Y5Z4V5"/>
<gene>
    <name evidence="1" type="ORF">FIV34_09680</name>
</gene>